<dbReference type="SUPFAM" id="SSF50346">
    <property type="entry name" value="PRC-barrel domain"/>
    <property type="match status" value="1"/>
</dbReference>
<feature type="signal peptide" evidence="2">
    <location>
        <begin position="1"/>
        <end position="34"/>
    </location>
</feature>
<feature type="region of interest" description="Disordered" evidence="1">
    <location>
        <begin position="39"/>
        <end position="153"/>
    </location>
</feature>
<dbReference type="InterPro" id="IPR011033">
    <property type="entry name" value="PRC_barrel-like_sf"/>
</dbReference>
<feature type="domain" description="PRC-barrel" evidence="3">
    <location>
        <begin position="157"/>
        <end position="212"/>
    </location>
</feature>
<feature type="compositionally biased region" description="Polar residues" evidence="1">
    <location>
        <begin position="39"/>
        <end position="49"/>
    </location>
</feature>
<dbReference type="EMBL" id="FNCE01000004">
    <property type="protein sequence ID" value="SDF99647.1"/>
    <property type="molecule type" value="Genomic_DNA"/>
</dbReference>
<dbReference type="AlphaFoldDB" id="A0A1G7QM69"/>
<dbReference type="STRING" id="1082479.SAMN05216241_10464"/>
<protein>
    <submittedName>
        <fullName evidence="4">PRC-barrel domain-containing protein</fullName>
    </submittedName>
</protein>
<feature type="compositionally biased region" description="Acidic residues" evidence="1">
    <location>
        <begin position="80"/>
        <end position="143"/>
    </location>
</feature>
<feature type="compositionally biased region" description="Gly residues" evidence="1">
    <location>
        <begin position="246"/>
        <end position="262"/>
    </location>
</feature>
<keyword evidence="2" id="KW-0732">Signal</keyword>
<dbReference type="InterPro" id="IPR027275">
    <property type="entry name" value="PRC-brl_dom"/>
</dbReference>
<proteinExistence type="predicted"/>
<dbReference type="PANTHER" id="PTHR36505:SF1">
    <property type="entry name" value="BLR1072 PROTEIN"/>
    <property type="match status" value="1"/>
</dbReference>
<evidence type="ECO:0000313" key="4">
    <source>
        <dbReference type="EMBL" id="SDF99647.1"/>
    </source>
</evidence>
<evidence type="ECO:0000256" key="2">
    <source>
        <dbReference type="SAM" id="SignalP"/>
    </source>
</evidence>
<dbReference type="Gene3D" id="2.30.30.240">
    <property type="entry name" value="PRC-barrel domain"/>
    <property type="match status" value="1"/>
</dbReference>
<dbReference type="PANTHER" id="PTHR36505">
    <property type="entry name" value="BLR1072 PROTEIN"/>
    <property type="match status" value="1"/>
</dbReference>
<name>A0A1G7QM69_9PROT</name>
<sequence length="262" mass="26314">MITTAKPHTLPRTKMLLITTAVAAALALSTHAGASTSMLSGKQLAQTETEAQDTEQGGMDESGTMEEESTGETGATDQEATPEEGMEEAETMEGEATDEGAAETTAEEGEATEEGTGETMAEEGEATEEGTGETMAEEGEAAGDEGGFLAGSPGAMMQAGSMIGASVVGGGGETVGTVRDLLLDAEGNLQGVVISSGGFLGIGEKRVGVSWDSQTMRFEGESLQTALTQQEIKNAPEFGAAPEGEGATGEGATGGEGTTGEQ</sequence>
<accession>A0A1G7QM69</accession>
<gene>
    <name evidence="4" type="ORF">SAMN05216241_10464</name>
</gene>
<feature type="chain" id="PRO_5011540373" evidence="2">
    <location>
        <begin position="35"/>
        <end position="262"/>
    </location>
</feature>
<dbReference type="Proteomes" id="UP000199415">
    <property type="component" value="Unassembled WGS sequence"/>
</dbReference>
<dbReference type="RefSeq" id="WP_090019462.1">
    <property type="nucleotide sequence ID" value="NZ_FNCE01000004.1"/>
</dbReference>
<evidence type="ECO:0000256" key="1">
    <source>
        <dbReference type="SAM" id="MobiDB-lite"/>
    </source>
</evidence>
<evidence type="ECO:0000259" key="3">
    <source>
        <dbReference type="Pfam" id="PF05239"/>
    </source>
</evidence>
<organism evidence="4 5">
    <name type="scientific">Limimonas halophila</name>
    <dbReference type="NCBI Taxonomy" id="1082479"/>
    <lineage>
        <taxon>Bacteria</taxon>
        <taxon>Pseudomonadati</taxon>
        <taxon>Pseudomonadota</taxon>
        <taxon>Alphaproteobacteria</taxon>
        <taxon>Rhodospirillales</taxon>
        <taxon>Rhodovibrionaceae</taxon>
        <taxon>Limimonas</taxon>
    </lineage>
</organism>
<reference evidence="4 5" key="1">
    <citation type="submission" date="2016-10" db="EMBL/GenBank/DDBJ databases">
        <authorList>
            <person name="de Groot N.N."/>
        </authorList>
    </citation>
    <scope>NUCLEOTIDE SEQUENCE [LARGE SCALE GENOMIC DNA]</scope>
    <source>
        <strain evidence="4 5">DSM 25584</strain>
    </source>
</reference>
<feature type="region of interest" description="Disordered" evidence="1">
    <location>
        <begin position="234"/>
        <end position="262"/>
    </location>
</feature>
<dbReference type="Pfam" id="PF05239">
    <property type="entry name" value="PRC"/>
    <property type="match status" value="1"/>
</dbReference>
<keyword evidence="5" id="KW-1185">Reference proteome</keyword>
<evidence type="ECO:0000313" key="5">
    <source>
        <dbReference type="Proteomes" id="UP000199415"/>
    </source>
</evidence>